<protein>
    <submittedName>
        <fullName evidence="1">Uncharacterized protein</fullName>
    </submittedName>
</protein>
<evidence type="ECO:0000313" key="2">
    <source>
        <dbReference type="Proteomes" id="UP001174691"/>
    </source>
</evidence>
<sequence>MANQGSAVQAVRLAEDVAVLTVLDALPGESFDNPLPPGFDERDPRRVLSFERERFLASALAALADISDDPNHVVAVAVEERPSTQGLAVLVAINKGNPRSAEGTLERVKQGLQGLFNVLAEVGHDSSTAHEIKSRQAT</sequence>
<organism evidence="1 2">
    <name type="scientific">Coniochaeta hoffmannii</name>
    <dbReference type="NCBI Taxonomy" id="91930"/>
    <lineage>
        <taxon>Eukaryota</taxon>
        <taxon>Fungi</taxon>
        <taxon>Dikarya</taxon>
        <taxon>Ascomycota</taxon>
        <taxon>Pezizomycotina</taxon>
        <taxon>Sordariomycetes</taxon>
        <taxon>Sordariomycetidae</taxon>
        <taxon>Coniochaetales</taxon>
        <taxon>Coniochaetaceae</taxon>
        <taxon>Coniochaeta</taxon>
    </lineage>
</organism>
<keyword evidence="2" id="KW-1185">Reference proteome</keyword>
<accession>A0AA38VP66</accession>
<name>A0AA38VP66_9PEZI</name>
<comment type="caution">
    <text evidence="1">The sequence shown here is derived from an EMBL/GenBank/DDBJ whole genome shotgun (WGS) entry which is preliminary data.</text>
</comment>
<proteinExistence type="predicted"/>
<dbReference type="EMBL" id="JANBVN010000109">
    <property type="protein sequence ID" value="KAJ9143607.1"/>
    <property type="molecule type" value="Genomic_DNA"/>
</dbReference>
<reference evidence="1" key="1">
    <citation type="submission" date="2022-07" db="EMBL/GenBank/DDBJ databases">
        <title>Fungi with potential for degradation of polypropylene.</title>
        <authorList>
            <person name="Gostincar C."/>
        </authorList>
    </citation>
    <scope>NUCLEOTIDE SEQUENCE</scope>
    <source>
        <strain evidence="1">EXF-13287</strain>
    </source>
</reference>
<dbReference type="Proteomes" id="UP001174691">
    <property type="component" value="Unassembled WGS sequence"/>
</dbReference>
<dbReference type="AlphaFoldDB" id="A0AA38VP66"/>
<gene>
    <name evidence="1" type="ORF">NKR19_g6755</name>
</gene>
<evidence type="ECO:0000313" key="1">
    <source>
        <dbReference type="EMBL" id="KAJ9143607.1"/>
    </source>
</evidence>